<dbReference type="InterPro" id="IPR000873">
    <property type="entry name" value="AMP-dep_synth/lig_dom"/>
</dbReference>
<keyword evidence="4" id="KW-0547">Nucleotide-binding</keyword>
<feature type="domain" description="AMP-dependent synthetase/ligase" evidence="7">
    <location>
        <begin position="88"/>
        <end position="479"/>
    </location>
</feature>
<dbReference type="InterPro" id="IPR020845">
    <property type="entry name" value="AMP-binding_CS"/>
</dbReference>
<dbReference type="PANTHER" id="PTHR24095:SF14">
    <property type="entry name" value="ACETYL-COENZYME A SYNTHETASE 1"/>
    <property type="match status" value="1"/>
</dbReference>
<dbReference type="RefSeq" id="WP_053966416.1">
    <property type="nucleotide sequence ID" value="NZ_JAWJXX010000009.1"/>
</dbReference>
<dbReference type="Pfam" id="PF13193">
    <property type="entry name" value="AMP-binding_C"/>
    <property type="match status" value="1"/>
</dbReference>
<dbReference type="GO" id="GO:0003987">
    <property type="term" value="F:acetate-CoA ligase activity"/>
    <property type="evidence" value="ECO:0007669"/>
    <property type="project" value="UniProtKB-UniRule"/>
</dbReference>
<dbReference type="PANTHER" id="PTHR24095">
    <property type="entry name" value="ACETYL-COENZYME A SYNTHETASE"/>
    <property type="match status" value="1"/>
</dbReference>
<dbReference type="Gene3D" id="3.30.300.30">
    <property type="match status" value="1"/>
</dbReference>
<dbReference type="Proteomes" id="UP000037729">
    <property type="component" value="Unassembled WGS sequence"/>
</dbReference>
<feature type="domain" description="Acetyl-coenzyme A synthetase N-terminal" evidence="9">
    <location>
        <begin position="35"/>
        <end position="86"/>
    </location>
</feature>
<accession>A0A0N0BPY6</accession>
<dbReference type="SUPFAM" id="SSF56801">
    <property type="entry name" value="Acetyl-CoA synthetase-like"/>
    <property type="match status" value="1"/>
</dbReference>
<evidence type="ECO:0000313" key="10">
    <source>
        <dbReference type="EMBL" id="KOX94643.1"/>
    </source>
</evidence>
<dbReference type="PROSITE" id="PS00455">
    <property type="entry name" value="AMP_BINDING"/>
    <property type="match status" value="1"/>
</dbReference>
<dbReference type="FunFam" id="3.40.50.12780:FF:000001">
    <property type="entry name" value="Acetyl-coenzyme A synthetase"/>
    <property type="match status" value="1"/>
</dbReference>
<dbReference type="GO" id="GO:0043955">
    <property type="term" value="F:3-hydroxypropionyl-CoA synthetase activity"/>
    <property type="evidence" value="ECO:0007669"/>
    <property type="project" value="UniProtKB-ARBA"/>
</dbReference>
<dbReference type="OrthoDB" id="371752at2157"/>
<protein>
    <recommendedName>
        <fullName evidence="2 6">Acetate--CoA ligase</fullName>
        <ecNumber evidence="2 6">6.2.1.1</ecNumber>
    </recommendedName>
</protein>
<evidence type="ECO:0000259" key="9">
    <source>
        <dbReference type="Pfam" id="PF16177"/>
    </source>
</evidence>
<proteinExistence type="inferred from homology"/>
<dbReference type="Pfam" id="PF00501">
    <property type="entry name" value="AMP-binding"/>
    <property type="match status" value="1"/>
</dbReference>
<dbReference type="InterPro" id="IPR011904">
    <property type="entry name" value="Ac_CoA_lig"/>
</dbReference>
<dbReference type="Pfam" id="PF16177">
    <property type="entry name" value="ACAS_N"/>
    <property type="match status" value="1"/>
</dbReference>
<name>A0A0N0BPY6_9EURY</name>
<evidence type="ECO:0000259" key="7">
    <source>
        <dbReference type="Pfam" id="PF00501"/>
    </source>
</evidence>
<dbReference type="InterPro" id="IPR025110">
    <property type="entry name" value="AMP-bd_C"/>
</dbReference>
<dbReference type="InterPro" id="IPR045851">
    <property type="entry name" value="AMP-bd_C_sf"/>
</dbReference>
<comment type="caution">
    <text evidence="10">The sequence shown here is derived from an EMBL/GenBank/DDBJ whole genome shotgun (WGS) entry which is preliminary data.</text>
</comment>
<dbReference type="InterPro" id="IPR032387">
    <property type="entry name" value="ACAS_N"/>
</dbReference>
<comment type="similarity">
    <text evidence="1">Belongs to the ATP-dependent AMP-binding enzyme family.</text>
</comment>
<keyword evidence="5" id="KW-0067">ATP-binding</keyword>
<dbReference type="InterPro" id="IPR042099">
    <property type="entry name" value="ANL_N_sf"/>
</dbReference>
<dbReference type="GO" id="GO:0043427">
    <property type="term" value="P:carbon fixation by 3-hydroxypropionate cycle"/>
    <property type="evidence" value="ECO:0007669"/>
    <property type="project" value="UniProtKB-ARBA"/>
</dbReference>
<reference evidence="10 11" key="1">
    <citation type="submission" date="2015-08" db="EMBL/GenBank/DDBJ databases">
        <title>Genomes of Isolates from Cabo Rojo, PR.</title>
        <authorList>
            <person name="Sanchez-Nieves R.L."/>
            <person name="Montalvo-Rodriguez R."/>
        </authorList>
    </citation>
    <scope>NUCLEOTIDE SEQUENCE [LARGE SCALE GENOMIC DNA]</scope>
    <source>
        <strain evidence="10 11">SL3</strain>
    </source>
</reference>
<dbReference type="EMBL" id="LIUF01000001">
    <property type="protein sequence ID" value="KOX94643.1"/>
    <property type="molecule type" value="Genomic_DNA"/>
</dbReference>
<dbReference type="NCBIfam" id="NF001208">
    <property type="entry name" value="PRK00174.1"/>
    <property type="match status" value="1"/>
</dbReference>
<sequence length="664" mass="74204">MSDEDVQLEARLEEQEVFEPPESFVEQANVTDEGIYEEFEENWPECWEGAADLLDWEEEYDQVLDDSNPPFYEWFTDGTLNASTNCLDRHLEERGDEAAIEWVGEPVEEDNVTYTYEELHQKVNEFAAGLREMGVGEDDVVTMYMPMIPQLPIAMLACARIGAPHSVVFAGFSADALATRMNSADSEYLVTCDGYYRRGDPLDHLDKANEGLSGVDHEVERAIVAERLMDGDGFDHDYADNQVAFEDVVADNEGETVEPVDRDAEDMLFLMYTSGTTGKPKGVKHSTGGYLAWAAWTSQAVLDIKPEDTYFCSADIGWITGHSYIVYGPLALGTTTMMYEGTPDYPDKDRLWDIVEEYEADQLYTAPTAIRAFMKWGKQYPEQHDLSSLRLLGTVGEPINPRAWKWYYKHIGNEECPVVDTWWQTETGGMMITTLPGVKDMKPGSAGPPLPGNDVRIVDTEGEEVEPGRAGYLTVDKPWPGMLRTLYKNDERFINEYWAEYSDTDSDDSDDWVYFPEDGAKIDEDGYITVLGRVDDVINVSGHRLGTMEIESAIVGVEGVAEAAVVGGDHDIKGEAVYAYVITEDGYEETEELRSAIIDGVEDAIGPIARPEAVIFTPELPKTRSGKIMRRLLEDIANGEELGDTSTLRNPDVVSDIETKVQGD</sequence>
<evidence type="ECO:0000256" key="1">
    <source>
        <dbReference type="ARBA" id="ARBA00006432"/>
    </source>
</evidence>
<evidence type="ECO:0000256" key="6">
    <source>
        <dbReference type="NCBIfam" id="TIGR02188"/>
    </source>
</evidence>
<dbReference type="PATRIC" id="fig|1705562.3.peg.1334"/>
<dbReference type="GO" id="GO:0016208">
    <property type="term" value="F:AMP binding"/>
    <property type="evidence" value="ECO:0007669"/>
    <property type="project" value="InterPro"/>
</dbReference>
<dbReference type="AlphaFoldDB" id="A0A0N0BPY6"/>
<keyword evidence="3" id="KW-0436">Ligase</keyword>
<dbReference type="STRING" id="1705562.AMS69_01955"/>
<keyword evidence="11" id="KW-1185">Reference proteome</keyword>
<evidence type="ECO:0000259" key="8">
    <source>
        <dbReference type="Pfam" id="PF13193"/>
    </source>
</evidence>
<dbReference type="GO" id="GO:0019427">
    <property type="term" value="P:acetyl-CoA biosynthetic process from acetate"/>
    <property type="evidence" value="ECO:0007669"/>
    <property type="project" value="UniProtKB-UniRule"/>
</dbReference>
<organism evidence="10 11">
    <name type="scientific">Haloarcula rubripromontorii</name>
    <dbReference type="NCBI Taxonomy" id="1705562"/>
    <lineage>
        <taxon>Archaea</taxon>
        <taxon>Methanobacteriati</taxon>
        <taxon>Methanobacteriota</taxon>
        <taxon>Stenosarchaea group</taxon>
        <taxon>Halobacteria</taxon>
        <taxon>Halobacteriales</taxon>
        <taxon>Haloarculaceae</taxon>
        <taxon>Haloarcula</taxon>
    </lineage>
</organism>
<dbReference type="Gene3D" id="3.40.50.12780">
    <property type="entry name" value="N-terminal domain of ligase-like"/>
    <property type="match status" value="1"/>
</dbReference>
<evidence type="ECO:0000256" key="5">
    <source>
        <dbReference type="ARBA" id="ARBA00022840"/>
    </source>
</evidence>
<evidence type="ECO:0000256" key="3">
    <source>
        <dbReference type="ARBA" id="ARBA00022598"/>
    </source>
</evidence>
<feature type="domain" description="AMP-binding enzyme C-terminal" evidence="8">
    <location>
        <begin position="549"/>
        <end position="627"/>
    </location>
</feature>
<evidence type="ECO:0000256" key="4">
    <source>
        <dbReference type="ARBA" id="ARBA00022741"/>
    </source>
</evidence>
<dbReference type="NCBIfam" id="TIGR02188">
    <property type="entry name" value="Ac_CoA_lig_AcsA"/>
    <property type="match status" value="1"/>
</dbReference>
<evidence type="ECO:0000313" key="11">
    <source>
        <dbReference type="Proteomes" id="UP000037729"/>
    </source>
</evidence>
<evidence type="ECO:0000256" key="2">
    <source>
        <dbReference type="ARBA" id="ARBA00013275"/>
    </source>
</evidence>
<dbReference type="EC" id="6.2.1.1" evidence="2 6"/>
<gene>
    <name evidence="10" type="ORF">AMS69_01955</name>
</gene>
<dbReference type="GO" id="GO:0005524">
    <property type="term" value="F:ATP binding"/>
    <property type="evidence" value="ECO:0007669"/>
    <property type="project" value="UniProtKB-KW"/>
</dbReference>